<evidence type="ECO:0000313" key="3">
    <source>
        <dbReference type="EMBL" id="SDW09151.1"/>
    </source>
</evidence>
<reference evidence="4" key="1">
    <citation type="submission" date="2016-10" db="EMBL/GenBank/DDBJ databases">
        <authorList>
            <person name="Varghese N."/>
            <person name="Submissions S."/>
        </authorList>
    </citation>
    <scope>NUCLEOTIDE SEQUENCE [LARGE SCALE GENOMIC DNA]</scope>
    <source>
        <strain evidence="4">NRRL B-59562</strain>
    </source>
</reference>
<protein>
    <submittedName>
        <fullName evidence="3">2Fe-2S iron-sulfur cluster binding domain-containing protein</fullName>
    </submittedName>
</protein>
<evidence type="ECO:0000256" key="1">
    <source>
        <dbReference type="ARBA" id="ARBA00023002"/>
    </source>
</evidence>
<dbReference type="SUPFAM" id="SSF54292">
    <property type="entry name" value="2Fe-2S ferredoxin-like"/>
    <property type="match status" value="1"/>
</dbReference>
<dbReference type="RefSeq" id="WP_090223703.1">
    <property type="nucleotide sequence ID" value="NZ_CAURGU010000003.1"/>
</dbReference>
<dbReference type="InterPro" id="IPR042204">
    <property type="entry name" value="2Fe-2S-bd_N"/>
</dbReference>
<dbReference type="InterPro" id="IPR036010">
    <property type="entry name" value="2Fe-2S_ferredoxin-like_sf"/>
</dbReference>
<keyword evidence="4" id="KW-1185">Reference proteome</keyword>
<sequence>MQDANRGVVVDFHFEGRRYSARAGQSVAAALFAEGVRGLRESPREQQPRGMFCLMGSCQECLVMVDGRRVLACQTEVSEGLSVSRVAEVGLHD</sequence>
<dbReference type="OrthoDB" id="573392at2"/>
<dbReference type="GO" id="GO:0016491">
    <property type="term" value="F:oxidoreductase activity"/>
    <property type="evidence" value="ECO:0007669"/>
    <property type="project" value="UniProtKB-KW"/>
</dbReference>
<dbReference type="EMBL" id="FNNU01000001">
    <property type="protein sequence ID" value="SDW09151.1"/>
    <property type="molecule type" value="Genomic_DNA"/>
</dbReference>
<feature type="domain" description="2Fe-2S ferredoxin-type" evidence="2">
    <location>
        <begin position="8"/>
        <end position="89"/>
    </location>
</feature>
<proteinExistence type="predicted"/>
<dbReference type="Pfam" id="PF13510">
    <property type="entry name" value="Fer2_4"/>
    <property type="match status" value="1"/>
</dbReference>
<organism evidence="3 4">
    <name type="scientific">Pseudomonas kuykendallii</name>
    <dbReference type="NCBI Taxonomy" id="1007099"/>
    <lineage>
        <taxon>Bacteria</taxon>
        <taxon>Pseudomonadati</taxon>
        <taxon>Pseudomonadota</taxon>
        <taxon>Gammaproteobacteria</taxon>
        <taxon>Pseudomonadales</taxon>
        <taxon>Pseudomonadaceae</taxon>
        <taxon>Pseudomonas</taxon>
    </lineage>
</organism>
<dbReference type="AlphaFoldDB" id="A0A1H2QPU3"/>
<evidence type="ECO:0000259" key="2">
    <source>
        <dbReference type="PROSITE" id="PS51085"/>
    </source>
</evidence>
<dbReference type="GO" id="GO:0051536">
    <property type="term" value="F:iron-sulfur cluster binding"/>
    <property type="evidence" value="ECO:0007669"/>
    <property type="project" value="InterPro"/>
</dbReference>
<gene>
    <name evidence="3" type="ORF">SAMN05216287_0117</name>
</gene>
<dbReference type="Proteomes" id="UP000243778">
    <property type="component" value="Unassembled WGS sequence"/>
</dbReference>
<dbReference type="InterPro" id="IPR001041">
    <property type="entry name" value="2Fe-2S_ferredoxin-type"/>
</dbReference>
<dbReference type="STRING" id="1007099.SAMN05216287_0117"/>
<dbReference type="Gene3D" id="3.10.20.440">
    <property type="entry name" value="2Fe-2S iron-sulphur cluster binding domain, sarcosine oxidase, alpha subunit, N-terminal domain"/>
    <property type="match status" value="1"/>
</dbReference>
<accession>A0A1H2QPU3</accession>
<keyword evidence="1" id="KW-0560">Oxidoreductase</keyword>
<name>A0A1H2QPU3_9PSED</name>
<evidence type="ECO:0000313" key="4">
    <source>
        <dbReference type="Proteomes" id="UP000243778"/>
    </source>
</evidence>
<dbReference type="PROSITE" id="PS51085">
    <property type="entry name" value="2FE2S_FER_2"/>
    <property type="match status" value="1"/>
</dbReference>
<dbReference type="CDD" id="cd00207">
    <property type="entry name" value="fer2"/>
    <property type="match status" value="1"/>
</dbReference>